<keyword evidence="7 11" id="KW-0249">Electron transport</keyword>
<reference evidence="13" key="3">
    <citation type="submission" date="2025-08" db="UniProtKB">
        <authorList>
            <consortium name="RefSeq"/>
        </authorList>
    </citation>
    <scope>IDENTIFICATION</scope>
    <source>
        <strain evidence="13">CBS 342.82</strain>
    </source>
</reference>
<dbReference type="PANTHER" id="PTHR12966:SF0">
    <property type="entry name" value="NADH DEHYDROGENASE [UBIQUINONE] 1 ALPHA SUBCOMPLEX SUBUNIT 13"/>
    <property type="match status" value="1"/>
</dbReference>
<evidence type="ECO:0000256" key="2">
    <source>
        <dbReference type="ARBA" id="ARBA00007312"/>
    </source>
</evidence>
<evidence type="ECO:0000256" key="8">
    <source>
        <dbReference type="ARBA" id="ARBA00022989"/>
    </source>
</evidence>
<keyword evidence="6 11" id="KW-0999">Mitochondrion inner membrane</keyword>
<evidence type="ECO:0000256" key="1">
    <source>
        <dbReference type="ARBA" id="ARBA00004298"/>
    </source>
</evidence>
<dbReference type="RefSeq" id="XP_033462074.1">
    <property type="nucleotide sequence ID" value="XM_033606297.1"/>
</dbReference>
<evidence type="ECO:0000256" key="7">
    <source>
        <dbReference type="ARBA" id="ARBA00022982"/>
    </source>
</evidence>
<evidence type="ECO:0000256" key="3">
    <source>
        <dbReference type="ARBA" id="ARBA00022448"/>
    </source>
</evidence>
<comment type="similarity">
    <text evidence="2 11">Belongs to the complex I NDUFA13 subunit family.</text>
</comment>
<evidence type="ECO:0000256" key="6">
    <source>
        <dbReference type="ARBA" id="ARBA00022792"/>
    </source>
</evidence>
<evidence type="ECO:0000256" key="10">
    <source>
        <dbReference type="ARBA" id="ARBA00023136"/>
    </source>
</evidence>
<keyword evidence="3 11" id="KW-0813">Transport</keyword>
<dbReference type="AlphaFoldDB" id="A0A6J3MB05"/>
<accession>A0A6J3MB05</accession>
<reference evidence="13" key="2">
    <citation type="submission" date="2020-04" db="EMBL/GenBank/DDBJ databases">
        <authorList>
            <consortium name="NCBI Genome Project"/>
        </authorList>
    </citation>
    <scope>NUCLEOTIDE SEQUENCE</scope>
    <source>
        <strain evidence="13">CBS 342.82</strain>
    </source>
</reference>
<evidence type="ECO:0000313" key="13">
    <source>
        <dbReference type="RefSeq" id="XP_033462074.1"/>
    </source>
</evidence>
<comment type="subcellular location">
    <subcellularLocation>
        <location evidence="1 11">Mitochondrion inner membrane</location>
        <topology evidence="1 11">Single-pass membrane protein</topology>
        <orientation evidence="1 11">Matrix side</orientation>
    </subcellularLocation>
</comment>
<sequence length="119" mass="14004">MPQDMPPTGGYESVQYRRNLPVRGFRPAYYLLAMGGIMTYGFWRYGQGVREHNELAREKMWARIYLTPLLQAEEDRDAVRRHFARQTMEKELLGKEHPVYHGDRFVRPTYAVVPEAVSK</sequence>
<keyword evidence="10" id="KW-0472">Membrane</keyword>
<dbReference type="OrthoDB" id="3308at2759"/>
<protein>
    <recommendedName>
        <fullName evidence="11">NADH dehydrogenase [ubiquinone] 1 alpha subcomplex subunit 13</fullName>
    </recommendedName>
</protein>
<dbReference type="GO" id="GO:0005743">
    <property type="term" value="C:mitochondrial inner membrane"/>
    <property type="evidence" value="ECO:0007669"/>
    <property type="project" value="UniProtKB-SubCell"/>
</dbReference>
<evidence type="ECO:0000256" key="9">
    <source>
        <dbReference type="ARBA" id="ARBA00023128"/>
    </source>
</evidence>
<dbReference type="Proteomes" id="UP000504637">
    <property type="component" value="Unplaced"/>
</dbReference>
<organism evidence="13">
    <name type="scientific">Dissoconium aciculare CBS 342.82</name>
    <dbReference type="NCBI Taxonomy" id="1314786"/>
    <lineage>
        <taxon>Eukaryota</taxon>
        <taxon>Fungi</taxon>
        <taxon>Dikarya</taxon>
        <taxon>Ascomycota</taxon>
        <taxon>Pezizomycotina</taxon>
        <taxon>Dothideomycetes</taxon>
        <taxon>Dothideomycetidae</taxon>
        <taxon>Mycosphaerellales</taxon>
        <taxon>Dissoconiaceae</taxon>
        <taxon>Dissoconium</taxon>
    </lineage>
</organism>
<dbReference type="GeneID" id="54364097"/>
<dbReference type="InterPro" id="IPR009346">
    <property type="entry name" value="GRIM-19"/>
</dbReference>
<gene>
    <name evidence="13" type="ORF">K489DRAFT_387154</name>
</gene>
<reference evidence="13" key="1">
    <citation type="submission" date="2020-01" db="EMBL/GenBank/DDBJ databases">
        <authorList>
            <consortium name="DOE Joint Genome Institute"/>
            <person name="Haridas S."/>
            <person name="Albert R."/>
            <person name="Binder M."/>
            <person name="Bloem J."/>
            <person name="Labutti K."/>
            <person name="Salamov A."/>
            <person name="Andreopoulos B."/>
            <person name="Baker S.E."/>
            <person name="Barry K."/>
            <person name="Bills G."/>
            <person name="Bluhm B.H."/>
            <person name="Cannon C."/>
            <person name="Castanera R."/>
            <person name="Culley D.E."/>
            <person name="Daum C."/>
            <person name="Ezra D."/>
            <person name="Gonzalez J.B."/>
            <person name="Henrissat B."/>
            <person name="Kuo A."/>
            <person name="Liang C."/>
            <person name="Lipzen A."/>
            <person name="Lutzoni F."/>
            <person name="Magnuson J."/>
            <person name="Mondo S."/>
            <person name="Nolan M."/>
            <person name="Ohm R."/>
            <person name="Pangilinan J."/>
            <person name="Park H.-J."/>
            <person name="Ramirez L."/>
            <person name="Alfaro M."/>
            <person name="Sun H."/>
            <person name="Tritt A."/>
            <person name="Yoshinaga Y."/>
            <person name="Zwiers L.-H."/>
            <person name="Turgeon B.G."/>
            <person name="Goodwin S.B."/>
            <person name="Spatafora J.W."/>
            <person name="Crous P.W."/>
            <person name="Grigoriev I.V."/>
        </authorList>
    </citation>
    <scope>NUCLEOTIDE SEQUENCE</scope>
    <source>
        <strain evidence="13">CBS 342.82</strain>
    </source>
</reference>
<dbReference type="Pfam" id="PF06212">
    <property type="entry name" value="GRIM-19"/>
    <property type="match status" value="1"/>
</dbReference>
<keyword evidence="9 11" id="KW-0496">Mitochondrion</keyword>
<keyword evidence="4 11" id="KW-0679">Respiratory chain</keyword>
<keyword evidence="8" id="KW-1133">Transmembrane helix</keyword>
<dbReference type="PANTHER" id="PTHR12966">
    <property type="entry name" value="NADH DEHYDROGENASE UBIQUINONE 1 ALPHA SUBCOMPLEX SUBUNIT 13"/>
    <property type="match status" value="1"/>
</dbReference>
<comment type="function">
    <text evidence="11">Complex I functions in the transfer of electrons from NADH to the respiratory chain. Accessory subunit of the mitochondrial membrane respiratory chain NADH dehydrogenase (Complex I), that is believed not to be involved in catalysis.</text>
</comment>
<keyword evidence="12" id="KW-1185">Reference proteome</keyword>
<evidence type="ECO:0000313" key="12">
    <source>
        <dbReference type="Proteomes" id="UP000504637"/>
    </source>
</evidence>
<evidence type="ECO:0000256" key="4">
    <source>
        <dbReference type="ARBA" id="ARBA00022660"/>
    </source>
</evidence>
<dbReference type="GO" id="GO:0045271">
    <property type="term" value="C:respiratory chain complex I"/>
    <property type="evidence" value="ECO:0007669"/>
    <property type="project" value="UniProtKB-UniRule"/>
</dbReference>
<evidence type="ECO:0000256" key="5">
    <source>
        <dbReference type="ARBA" id="ARBA00022692"/>
    </source>
</evidence>
<proteinExistence type="inferred from homology"/>
<evidence type="ECO:0000256" key="11">
    <source>
        <dbReference type="RuleBase" id="RU368034"/>
    </source>
</evidence>
<name>A0A6J3MB05_9PEZI</name>
<keyword evidence="5" id="KW-0812">Transmembrane</keyword>